<keyword evidence="4 5" id="KW-0472">Membrane</keyword>
<keyword evidence="3 5" id="KW-1133">Transmembrane helix</keyword>
<feature type="transmembrane region" description="Helical" evidence="5">
    <location>
        <begin position="85"/>
        <end position="104"/>
    </location>
</feature>
<feature type="transmembrane region" description="Helical" evidence="5">
    <location>
        <begin position="54"/>
        <end position="73"/>
    </location>
</feature>
<feature type="transmembrane region" description="Helical" evidence="5">
    <location>
        <begin position="289"/>
        <end position="313"/>
    </location>
</feature>
<dbReference type="Gene3D" id="1.20.1250.20">
    <property type="entry name" value="MFS general substrate transporter like domains"/>
    <property type="match status" value="1"/>
</dbReference>
<keyword evidence="2 5" id="KW-0812">Transmembrane</keyword>
<evidence type="ECO:0000256" key="3">
    <source>
        <dbReference type="ARBA" id="ARBA00022989"/>
    </source>
</evidence>
<protein>
    <recommendedName>
        <fullName evidence="8">Major facilitator superfamily (MFS) profile domain-containing protein</fullName>
    </recommendedName>
</protein>
<evidence type="ECO:0000256" key="2">
    <source>
        <dbReference type="ARBA" id="ARBA00022692"/>
    </source>
</evidence>
<gene>
    <name evidence="6" type="ORF">N7452_007044</name>
</gene>
<feature type="transmembrane region" description="Helical" evidence="5">
    <location>
        <begin position="359"/>
        <end position="380"/>
    </location>
</feature>
<dbReference type="PANTHER" id="PTHR23507:SF40">
    <property type="entry name" value="TETRACYCLINE-EFFLUX TRANSPORTER"/>
    <property type="match status" value="1"/>
</dbReference>
<comment type="caution">
    <text evidence="6">The sequence shown here is derived from an EMBL/GenBank/DDBJ whole genome shotgun (WGS) entry which is preliminary data.</text>
</comment>
<accession>A0A9W9QH88</accession>
<dbReference type="GO" id="GO:0022857">
    <property type="term" value="F:transmembrane transporter activity"/>
    <property type="evidence" value="ECO:0007669"/>
    <property type="project" value="InterPro"/>
</dbReference>
<dbReference type="EMBL" id="JAPZBQ010000004">
    <property type="protein sequence ID" value="KAJ5334641.1"/>
    <property type="molecule type" value="Genomic_DNA"/>
</dbReference>
<reference evidence="6" key="2">
    <citation type="journal article" date="2023" name="IMA Fungus">
        <title>Comparative genomic study of the Penicillium genus elucidates a diverse pangenome and 15 lateral gene transfer events.</title>
        <authorList>
            <person name="Petersen C."/>
            <person name="Sorensen T."/>
            <person name="Nielsen M.R."/>
            <person name="Sondergaard T.E."/>
            <person name="Sorensen J.L."/>
            <person name="Fitzpatrick D.A."/>
            <person name="Frisvad J.C."/>
            <person name="Nielsen K.L."/>
        </authorList>
    </citation>
    <scope>NUCLEOTIDE SEQUENCE</scope>
    <source>
        <strain evidence="6">IBT 35673</strain>
    </source>
</reference>
<evidence type="ECO:0008006" key="8">
    <source>
        <dbReference type="Google" id="ProtNLM"/>
    </source>
</evidence>
<dbReference type="Proteomes" id="UP001147695">
    <property type="component" value="Unassembled WGS sequence"/>
</dbReference>
<feature type="transmembrane region" description="Helical" evidence="5">
    <location>
        <begin position="116"/>
        <end position="139"/>
    </location>
</feature>
<feature type="transmembrane region" description="Helical" evidence="5">
    <location>
        <begin position="334"/>
        <end position="353"/>
    </location>
</feature>
<feature type="transmembrane region" description="Helical" evidence="5">
    <location>
        <begin position="251"/>
        <end position="269"/>
    </location>
</feature>
<dbReference type="InterPro" id="IPR011701">
    <property type="entry name" value="MFS"/>
</dbReference>
<evidence type="ECO:0000256" key="1">
    <source>
        <dbReference type="ARBA" id="ARBA00004141"/>
    </source>
</evidence>
<dbReference type="AlphaFoldDB" id="A0A9W9QH88"/>
<dbReference type="SUPFAM" id="SSF103473">
    <property type="entry name" value="MFS general substrate transporter"/>
    <property type="match status" value="1"/>
</dbReference>
<reference evidence="6" key="1">
    <citation type="submission" date="2022-12" db="EMBL/GenBank/DDBJ databases">
        <authorList>
            <person name="Petersen C."/>
        </authorList>
    </citation>
    <scope>NUCLEOTIDE SEQUENCE</scope>
    <source>
        <strain evidence="6">IBT 35673</strain>
    </source>
</reference>
<organism evidence="6 7">
    <name type="scientific">Penicillium brevicompactum</name>
    <dbReference type="NCBI Taxonomy" id="5074"/>
    <lineage>
        <taxon>Eukaryota</taxon>
        <taxon>Fungi</taxon>
        <taxon>Dikarya</taxon>
        <taxon>Ascomycota</taxon>
        <taxon>Pezizomycotina</taxon>
        <taxon>Eurotiomycetes</taxon>
        <taxon>Eurotiomycetidae</taxon>
        <taxon>Eurotiales</taxon>
        <taxon>Aspergillaceae</taxon>
        <taxon>Penicillium</taxon>
    </lineage>
</organism>
<sequence length="449" mass="49594">MFIFGVLAIPEFNATLSLICHQKHSRRRPRESDSTEELTQCFANKHAQSDLSRFLIYGQMTAGLLSAFATPILSSLSDRIGRKPILASAVVGPLLYEMLMAFTLRYPDRIDMHWLLVGYAMEGLSGTMITATATSQTYITDLTQHTSRARWFGYLQAAFSFAGAGGPVVTALLLRTPNSLELIYRLAVGAHISLLLLILLILPESCRPESNKRCDQEGGMPEPPSDNRGLRNCLVSIKSIWESRVLQQKNTLILAVMDMIAFGTMLGLPTLQLAYPAFLFTWAPTTQSFFMSITCSWSVVVLTVVFPPVLVQVRRWRRRLDMPSRSTAFKSELWLVRANFVLQLIGYTGIAFSQEPSHYVVSSLILASSSSITPLLTSCLAAQTPHLKSGQLLGVLSFLHSIARIVVPALLNATYSMTIGHFPAPLFVSLATIVGLLLVASLYIRPNTH</sequence>
<feature type="transmembrane region" description="Helical" evidence="5">
    <location>
        <begin position="423"/>
        <end position="444"/>
    </location>
</feature>
<dbReference type="InterPro" id="IPR036259">
    <property type="entry name" value="MFS_trans_sf"/>
</dbReference>
<feature type="transmembrane region" description="Helical" evidence="5">
    <location>
        <begin position="182"/>
        <end position="202"/>
    </location>
</feature>
<evidence type="ECO:0000313" key="6">
    <source>
        <dbReference type="EMBL" id="KAJ5334641.1"/>
    </source>
</evidence>
<name>A0A9W9QH88_PENBR</name>
<dbReference type="GO" id="GO:0016020">
    <property type="term" value="C:membrane"/>
    <property type="evidence" value="ECO:0007669"/>
    <property type="project" value="UniProtKB-SubCell"/>
</dbReference>
<feature type="transmembrane region" description="Helical" evidence="5">
    <location>
        <begin position="392"/>
        <end position="411"/>
    </location>
</feature>
<evidence type="ECO:0000256" key="4">
    <source>
        <dbReference type="ARBA" id="ARBA00023136"/>
    </source>
</evidence>
<evidence type="ECO:0000313" key="7">
    <source>
        <dbReference type="Proteomes" id="UP001147695"/>
    </source>
</evidence>
<dbReference type="PANTHER" id="PTHR23507">
    <property type="entry name" value="ZGC:174356"/>
    <property type="match status" value="1"/>
</dbReference>
<dbReference type="Pfam" id="PF07690">
    <property type="entry name" value="MFS_1"/>
    <property type="match status" value="1"/>
</dbReference>
<evidence type="ECO:0000256" key="5">
    <source>
        <dbReference type="SAM" id="Phobius"/>
    </source>
</evidence>
<proteinExistence type="predicted"/>
<comment type="subcellular location">
    <subcellularLocation>
        <location evidence="1">Membrane</location>
        <topology evidence="1">Multi-pass membrane protein</topology>
    </subcellularLocation>
</comment>
<feature type="transmembrane region" description="Helical" evidence="5">
    <location>
        <begin position="151"/>
        <end position="176"/>
    </location>
</feature>